<dbReference type="Proteomes" id="UP000188929">
    <property type="component" value="Unassembled WGS sequence"/>
</dbReference>
<comment type="cofactor">
    <cofactor evidence="1">
        <name>Fe(2+)</name>
        <dbReference type="ChEBI" id="CHEBI:29033"/>
    </cofactor>
</comment>
<organism evidence="8 9">
    <name type="scientific">Pseudofrankia asymbiotica</name>
    <dbReference type="NCBI Taxonomy" id="1834516"/>
    <lineage>
        <taxon>Bacteria</taxon>
        <taxon>Bacillati</taxon>
        <taxon>Actinomycetota</taxon>
        <taxon>Actinomycetes</taxon>
        <taxon>Frankiales</taxon>
        <taxon>Frankiaceae</taxon>
        <taxon>Pseudofrankia</taxon>
    </lineage>
</organism>
<feature type="domain" description="TauD/TfdA-like" evidence="7">
    <location>
        <begin position="16"/>
        <end position="282"/>
    </location>
</feature>
<evidence type="ECO:0000256" key="1">
    <source>
        <dbReference type="ARBA" id="ARBA00001954"/>
    </source>
</evidence>
<dbReference type="GO" id="GO:0016706">
    <property type="term" value="F:2-oxoglutarate-dependent dioxygenase activity"/>
    <property type="evidence" value="ECO:0007669"/>
    <property type="project" value="TreeGrafter"/>
</dbReference>
<keyword evidence="6" id="KW-0408">Iron</keyword>
<comment type="similarity">
    <text evidence="2">Belongs to the TfdA dioxygenase family.</text>
</comment>
<dbReference type="AlphaFoldDB" id="A0A1V2IIC1"/>
<dbReference type="SUPFAM" id="SSF51197">
    <property type="entry name" value="Clavaminate synthase-like"/>
    <property type="match status" value="1"/>
</dbReference>
<reference evidence="9" key="1">
    <citation type="submission" date="2016-10" db="EMBL/GenBank/DDBJ databases">
        <title>Frankia sp. NRRL B-16386 Genome sequencing.</title>
        <authorList>
            <person name="Ghodhbane-Gtari F."/>
            <person name="Swanson E."/>
            <person name="Gueddou A."/>
            <person name="Hezbri K."/>
            <person name="Ktari K."/>
            <person name="Nouioui I."/>
            <person name="Morris K."/>
            <person name="Simpson S."/>
            <person name="Abebe-Akele F."/>
            <person name="Thomas K."/>
            <person name="Gtari M."/>
            <person name="Tisa L.S."/>
        </authorList>
    </citation>
    <scope>NUCLEOTIDE SEQUENCE [LARGE SCALE GENOMIC DNA]</scope>
    <source>
        <strain evidence="9">NRRL B-16386</strain>
    </source>
</reference>
<sequence length="306" mass="33870">MTITDDSATPSDIGLDVRPLSGYIGAEIFGVDLRQPLEPAVVAEIRATLLKWKVVFFRDQDITPAQQVAFGRQFGEVTPGHPTLPTLEGQPEVFPLDSRAEHYRSEIRVQSLWHTDVTFVHNPPTASILRGVIVPPYGGDTQWTNLVTAYETLSAPIRDLIDGLHAVHVNQLHLERGDSSKLSALFAKTAYEAVHPVVRVHPETGERALFVNPNFTTRIVELSNPESAQILDLLYRHLATPAFTVRFRWQPNSIAFWDNRATAHLAPTDQGNTDFDRVMHRITLAGSIPVGVDGKQSETLEGGSFA</sequence>
<dbReference type="Pfam" id="PF02668">
    <property type="entry name" value="TauD"/>
    <property type="match status" value="1"/>
</dbReference>
<comment type="caution">
    <text evidence="8">The sequence shown here is derived from an EMBL/GenBank/DDBJ whole genome shotgun (WGS) entry which is preliminary data.</text>
</comment>
<dbReference type="InterPro" id="IPR051323">
    <property type="entry name" value="AtsK-like"/>
</dbReference>
<dbReference type="GO" id="GO:0005737">
    <property type="term" value="C:cytoplasm"/>
    <property type="evidence" value="ECO:0007669"/>
    <property type="project" value="TreeGrafter"/>
</dbReference>
<name>A0A1V2IIC1_9ACTN</name>
<proteinExistence type="inferred from homology"/>
<evidence type="ECO:0000259" key="7">
    <source>
        <dbReference type="Pfam" id="PF02668"/>
    </source>
</evidence>
<keyword evidence="4 8" id="KW-0223">Dioxygenase</keyword>
<protein>
    <submittedName>
        <fullName evidence="8">Taurine dioxygenase</fullName>
    </submittedName>
</protein>
<dbReference type="Gene3D" id="3.60.130.10">
    <property type="entry name" value="Clavaminate synthase-like"/>
    <property type="match status" value="1"/>
</dbReference>
<evidence type="ECO:0000256" key="4">
    <source>
        <dbReference type="ARBA" id="ARBA00022964"/>
    </source>
</evidence>
<gene>
    <name evidence="8" type="ORF">BL253_03040</name>
</gene>
<keyword evidence="5" id="KW-0560">Oxidoreductase</keyword>
<evidence type="ECO:0000313" key="9">
    <source>
        <dbReference type="Proteomes" id="UP000188929"/>
    </source>
</evidence>
<dbReference type="InterPro" id="IPR042098">
    <property type="entry name" value="TauD-like_sf"/>
</dbReference>
<keyword evidence="9" id="KW-1185">Reference proteome</keyword>
<evidence type="ECO:0000256" key="2">
    <source>
        <dbReference type="ARBA" id="ARBA00005896"/>
    </source>
</evidence>
<dbReference type="PANTHER" id="PTHR30468:SF5">
    <property type="entry name" value="ALPHA-KETOGLUTARATE-DEPENDENT SULFATE ESTER DIOXYGENASE"/>
    <property type="match status" value="1"/>
</dbReference>
<dbReference type="PANTHER" id="PTHR30468">
    <property type="entry name" value="ALPHA-KETOGLUTARATE-DEPENDENT SULFONATE DIOXYGENASE"/>
    <property type="match status" value="1"/>
</dbReference>
<evidence type="ECO:0000313" key="8">
    <source>
        <dbReference type="EMBL" id="ONH32924.1"/>
    </source>
</evidence>
<dbReference type="STRING" id="1834516.BL253_03040"/>
<keyword evidence="3" id="KW-0479">Metal-binding</keyword>
<evidence type="ECO:0000256" key="6">
    <source>
        <dbReference type="ARBA" id="ARBA00023004"/>
    </source>
</evidence>
<accession>A0A1V2IIC1</accession>
<dbReference type="InterPro" id="IPR003819">
    <property type="entry name" value="TauD/TfdA-like"/>
</dbReference>
<evidence type="ECO:0000256" key="3">
    <source>
        <dbReference type="ARBA" id="ARBA00022723"/>
    </source>
</evidence>
<dbReference type="EMBL" id="MOMC01000008">
    <property type="protein sequence ID" value="ONH32924.1"/>
    <property type="molecule type" value="Genomic_DNA"/>
</dbReference>
<dbReference type="GO" id="GO:0046872">
    <property type="term" value="F:metal ion binding"/>
    <property type="evidence" value="ECO:0007669"/>
    <property type="project" value="UniProtKB-KW"/>
</dbReference>
<evidence type="ECO:0000256" key="5">
    <source>
        <dbReference type="ARBA" id="ARBA00023002"/>
    </source>
</evidence>